<dbReference type="InterPro" id="IPR013083">
    <property type="entry name" value="Znf_RING/FYVE/PHD"/>
</dbReference>
<keyword evidence="13 16" id="KW-0472">Membrane</keyword>
<evidence type="ECO:0000256" key="3">
    <source>
        <dbReference type="ARBA" id="ARBA00004906"/>
    </source>
</evidence>
<reference evidence="18" key="1">
    <citation type="submission" date="2019-09" db="EMBL/GenBank/DDBJ databases">
        <title>Draft genome information of white flower Hibiscus syriacus.</title>
        <authorList>
            <person name="Kim Y.-M."/>
        </authorList>
    </citation>
    <scope>NUCLEOTIDE SEQUENCE [LARGE SCALE GENOMIC DNA]</scope>
    <source>
        <strain evidence="18">YM2019G1</strain>
    </source>
</reference>
<dbReference type="EMBL" id="VEPZ02000281">
    <property type="protein sequence ID" value="KAE8728036.1"/>
    <property type="molecule type" value="Genomic_DNA"/>
</dbReference>
<evidence type="ECO:0000256" key="2">
    <source>
        <dbReference type="ARBA" id="ARBA00004167"/>
    </source>
</evidence>
<keyword evidence="9 15" id="KW-0863">Zinc-finger</keyword>
<dbReference type="Pfam" id="PF13947">
    <property type="entry name" value="GUB_WAK_bind"/>
    <property type="match status" value="1"/>
</dbReference>
<protein>
    <recommendedName>
        <fullName evidence="4">RING-type E3 ubiquitin transferase</fullName>
        <ecNumber evidence="4">2.3.2.27</ecNumber>
    </recommendedName>
</protein>
<sequence length="424" mass="47218">MDCEIGFGASKNVRIGTYKARFTILNGGELDSETLETLTVSPLHAPATTEKQRTPVYSKRCKEHDGAGVMNLFEIIFFILLLSSLGPSTSSEICRVSCGIQSIRFPFRLNNQLDRCGYPRFNLLCKNQFQTVLSLPFSGDFNVVNIDYMFQNIWINDPDYCVPKCLLQGLNLSLIPFSLLYPQSFTFFKCPADASTELPEAKYIPCLSGGNFSVVAIPVGRVDLSTSLSMSCSEIATVLVPVSWTGWLNPGNGITLTWSEPNCKFCERRAGNCMFKSDSGLDVGCSDGFSNGLPRRAKYGIMFGVGIPVLFILGLVIYLCRKADNNDLHHHNRAEALFDSIDLRVDAVAKGLDGKTIEEYPVTLLGESRRLPRLNHNTCPICLDEYQAKEKLRTIPDCKHYFHADCIDEWLKLNAACPLCRNIP</sequence>
<accession>A0A6A3CGU9</accession>
<evidence type="ECO:0000256" key="7">
    <source>
        <dbReference type="ARBA" id="ARBA00022723"/>
    </source>
</evidence>
<keyword evidence="11" id="KW-0862">Zinc</keyword>
<dbReference type="GO" id="GO:0016020">
    <property type="term" value="C:membrane"/>
    <property type="evidence" value="ECO:0007669"/>
    <property type="project" value="UniProtKB-SubCell"/>
</dbReference>
<dbReference type="PANTHER" id="PTHR46279:SF6">
    <property type="entry name" value="RING-TYPE E3 UBIQUITIN TRANSFERASE"/>
    <property type="match status" value="1"/>
</dbReference>
<evidence type="ECO:0000256" key="16">
    <source>
        <dbReference type="SAM" id="Phobius"/>
    </source>
</evidence>
<evidence type="ECO:0000313" key="18">
    <source>
        <dbReference type="EMBL" id="KAE8728036.1"/>
    </source>
</evidence>
<dbReference type="InterPro" id="IPR046948">
    <property type="entry name" value="ATL20-22-like"/>
</dbReference>
<evidence type="ECO:0000256" key="10">
    <source>
        <dbReference type="ARBA" id="ARBA00022786"/>
    </source>
</evidence>
<comment type="subcellular location">
    <subcellularLocation>
        <location evidence="2">Membrane</location>
        <topology evidence="2">Single-pass membrane protein</topology>
    </subcellularLocation>
</comment>
<dbReference type="Gene3D" id="3.30.40.10">
    <property type="entry name" value="Zinc/RING finger domain, C3HC4 (zinc finger)"/>
    <property type="match status" value="1"/>
</dbReference>
<feature type="domain" description="RING-type" evidence="17">
    <location>
        <begin position="379"/>
        <end position="421"/>
    </location>
</feature>
<keyword evidence="8" id="KW-0732">Signal</keyword>
<dbReference type="GO" id="GO:0008270">
    <property type="term" value="F:zinc ion binding"/>
    <property type="evidence" value="ECO:0007669"/>
    <property type="project" value="UniProtKB-KW"/>
</dbReference>
<dbReference type="EC" id="2.3.2.27" evidence="4"/>
<keyword evidence="7" id="KW-0479">Metal-binding</keyword>
<evidence type="ECO:0000256" key="1">
    <source>
        <dbReference type="ARBA" id="ARBA00000900"/>
    </source>
</evidence>
<evidence type="ECO:0000256" key="4">
    <source>
        <dbReference type="ARBA" id="ARBA00012483"/>
    </source>
</evidence>
<dbReference type="Pfam" id="PF13639">
    <property type="entry name" value="zf-RING_2"/>
    <property type="match status" value="1"/>
</dbReference>
<dbReference type="CDD" id="cd16461">
    <property type="entry name" value="RING-H2_EL5-like"/>
    <property type="match status" value="1"/>
</dbReference>
<dbReference type="InterPro" id="IPR025287">
    <property type="entry name" value="WAK_GUB"/>
</dbReference>
<comment type="similarity">
    <text evidence="14">Belongs to the RING-type zinc finger family. ATL subfamily.</text>
</comment>
<evidence type="ECO:0000256" key="8">
    <source>
        <dbReference type="ARBA" id="ARBA00022729"/>
    </source>
</evidence>
<evidence type="ECO:0000259" key="17">
    <source>
        <dbReference type="PROSITE" id="PS50089"/>
    </source>
</evidence>
<evidence type="ECO:0000256" key="11">
    <source>
        <dbReference type="ARBA" id="ARBA00022833"/>
    </source>
</evidence>
<dbReference type="Proteomes" id="UP000436088">
    <property type="component" value="Unassembled WGS sequence"/>
</dbReference>
<evidence type="ECO:0000256" key="13">
    <source>
        <dbReference type="ARBA" id="ARBA00023136"/>
    </source>
</evidence>
<dbReference type="InterPro" id="IPR001841">
    <property type="entry name" value="Znf_RING"/>
</dbReference>
<organism evidence="18 19">
    <name type="scientific">Hibiscus syriacus</name>
    <name type="common">Rose of Sharon</name>
    <dbReference type="NCBI Taxonomy" id="106335"/>
    <lineage>
        <taxon>Eukaryota</taxon>
        <taxon>Viridiplantae</taxon>
        <taxon>Streptophyta</taxon>
        <taxon>Embryophyta</taxon>
        <taxon>Tracheophyta</taxon>
        <taxon>Spermatophyta</taxon>
        <taxon>Magnoliopsida</taxon>
        <taxon>eudicotyledons</taxon>
        <taxon>Gunneridae</taxon>
        <taxon>Pentapetalae</taxon>
        <taxon>rosids</taxon>
        <taxon>malvids</taxon>
        <taxon>Malvales</taxon>
        <taxon>Malvaceae</taxon>
        <taxon>Malvoideae</taxon>
        <taxon>Hibiscus</taxon>
    </lineage>
</organism>
<dbReference type="SUPFAM" id="SSF57850">
    <property type="entry name" value="RING/U-box"/>
    <property type="match status" value="1"/>
</dbReference>
<dbReference type="PROSITE" id="PS50089">
    <property type="entry name" value="ZF_RING_2"/>
    <property type="match status" value="1"/>
</dbReference>
<dbReference type="GO" id="GO:0061630">
    <property type="term" value="F:ubiquitin protein ligase activity"/>
    <property type="evidence" value="ECO:0007669"/>
    <property type="project" value="UniProtKB-EC"/>
</dbReference>
<evidence type="ECO:0000256" key="14">
    <source>
        <dbReference type="ARBA" id="ARBA00024209"/>
    </source>
</evidence>
<comment type="pathway">
    <text evidence="3">Protein modification; protein ubiquitination.</text>
</comment>
<keyword evidence="19" id="KW-1185">Reference proteome</keyword>
<evidence type="ECO:0000313" key="19">
    <source>
        <dbReference type="Proteomes" id="UP000436088"/>
    </source>
</evidence>
<keyword evidence="12 16" id="KW-1133">Transmembrane helix</keyword>
<evidence type="ECO:0000256" key="9">
    <source>
        <dbReference type="ARBA" id="ARBA00022771"/>
    </source>
</evidence>
<keyword evidence="6 16" id="KW-0812">Transmembrane</keyword>
<dbReference type="AlphaFoldDB" id="A0A6A3CGU9"/>
<name>A0A6A3CGU9_HIBSY</name>
<evidence type="ECO:0000256" key="15">
    <source>
        <dbReference type="PROSITE-ProRule" id="PRU00175"/>
    </source>
</evidence>
<evidence type="ECO:0000256" key="5">
    <source>
        <dbReference type="ARBA" id="ARBA00022679"/>
    </source>
</evidence>
<proteinExistence type="inferred from homology"/>
<dbReference type="PANTHER" id="PTHR46279">
    <property type="entry name" value="RING/U-BOX SUPERFAMILY PROTEIN"/>
    <property type="match status" value="1"/>
</dbReference>
<keyword evidence="10" id="KW-0833">Ubl conjugation pathway</keyword>
<dbReference type="SMART" id="SM00184">
    <property type="entry name" value="RING"/>
    <property type="match status" value="1"/>
</dbReference>
<feature type="transmembrane region" description="Helical" evidence="16">
    <location>
        <begin position="299"/>
        <end position="320"/>
    </location>
</feature>
<comment type="catalytic activity">
    <reaction evidence="1">
        <text>S-ubiquitinyl-[E2 ubiquitin-conjugating enzyme]-L-cysteine + [acceptor protein]-L-lysine = [E2 ubiquitin-conjugating enzyme]-L-cysteine + N(6)-ubiquitinyl-[acceptor protein]-L-lysine.</text>
        <dbReference type="EC" id="2.3.2.27"/>
    </reaction>
</comment>
<gene>
    <name evidence="18" type="ORF">F3Y22_tig00004797pilonHSYRG00152</name>
</gene>
<keyword evidence="5" id="KW-0808">Transferase</keyword>
<dbReference type="GO" id="GO:0030247">
    <property type="term" value="F:polysaccharide binding"/>
    <property type="evidence" value="ECO:0007669"/>
    <property type="project" value="InterPro"/>
</dbReference>
<evidence type="ECO:0000256" key="6">
    <source>
        <dbReference type="ARBA" id="ARBA00022692"/>
    </source>
</evidence>
<evidence type="ECO:0000256" key="12">
    <source>
        <dbReference type="ARBA" id="ARBA00022989"/>
    </source>
</evidence>
<comment type="caution">
    <text evidence="18">The sequence shown here is derived from an EMBL/GenBank/DDBJ whole genome shotgun (WGS) entry which is preliminary data.</text>
</comment>